<accession>A0A4U5JJW3</accession>
<dbReference type="OrthoDB" id="1149075at2"/>
<dbReference type="Gene3D" id="3.30.1450.10">
    <property type="match status" value="1"/>
</dbReference>
<name>A0A4U5JJW3_9GAMM</name>
<dbReference type="InterPro" id="IPR007450">
    <property type="entry name" value="BamE_dom"/>
</dbReference>
<organism evidence="7 8">
    <name type="scientific">Luteimonas gilva</name>
    <dbReference type="NCBI Taxonomy" id="2572684"/>
    <lineage>
        <taxon>Bacteria</taxon>
        <taxon>Pseudomonadati</taxon>
        <taxon>Pseudomonadota</taxon>
        <taxon>Gammaproteobacteria</taxon>
        <taxon>Lysobacterales</taxon>
        <taxon>Lysobacteraceae</taxon>
        <taxon>Luteimonas</taxon>
    </lineage>
</organism>
<evidence type="ECO:0000313" key="8">
    <source>
        <dbReference type="Proteomes" id="UP000308707"/>
    </source>
</evidence>
<dbReference type="EMBL" id="SZUA01000003">
    <property type="protein sequence ID" value="TKR29842.1"/>
    <property type="molecule type" value="Genomic_DNA"/>
</dbReference>
<sequence>MENTNKIVRGIPLALCAAVAMVAVLAGCTRHVSRDITPQGQAGEVVFPAVDRIVLKEGTFPTLEALRQIGPGVTRDQLYQLIGRPHFREGFHAREWDYLFHFRDGDQVVTCQYKVIFDGEYRGQNFHWLPAGCADRLKDRPVVASDPKRFEISGDALFAFGRSGLEDMLSGGRDELLKVANELKALDASVVQVVGHTDLIGSDAANLELSRRRAETVRDFLAKSGVSADGLSAHGVGEAEPVKQCDDKLDREALIACLQPNRRVEVVAKGFK</sequence>
<dbReference type="InterPro" id="IPR006665">
    <property type="entry name" value="OmpA-like"/>
</dbReference>
<evidence type="ECO:0000256" key="3">
    <source>
        <dbReference type="ARBA" id="ARBA00023136"/>
    </source>
</evidence>
<evidence type="ECO:0000259" key="6">
    <source>
        <dbReference type="PROSITE" id="PS51123"/>
    </source>
</evidence>
<dbReference type="InterPro" id="IPR006664">
    <property type="entry name" value="OMP_bac"/>
</dbReference>
<dbReference type="InterPro" id="IPR037873">
    <property type="entry name" value="BamE-like"/>
</dbReference>
<dbReference type="Pfam" id="PF00691">
    <property type="entry name" value="OmpA"/>
    <property type="match status" value="1"/>
</dbReference>
<dbReference type="PANTHER" id="PTHR30329">
    <property type="entry name" value="STATOR ELEMENT OF FLAGELLAR MOTOR COMPLEX"/>
    <property type="match status" value="1"/>
</dbReference>
<proteinExistence type="predicted"/>
<dbReference type="PANTHER" id="PTHR30329:SF21">
    <property type="entry name" value="LIPOPROTEIN YIAD-RELATED"/>
    <property type="match status" value="1"/>
</dbReference>
<feature type="domain" description="OmpA-like" evidence="6">
    <location>
        <begin position="145"/>
        <end position="272"/>
    </location>
</feature>
<dbReference type="PROSITE" id="PS51123">
    <property type="entry name" value="OMPA_2"/>
    <property type="match status" value="1"/>
</dbReference>
<comment type="subcellular location">
    <subcellularLocation>
        <location evidence="1">Cell outer membrane</location>
    </subcellularLocation>
</comment>
<dbReference type="PRINTS" id="PR01021">
    <property type="entry name" value="OMPADOMAIN"/>
</dbReference>
<dbReference type="GO" id="GO:0009279">
    <property type="term" value="C:cell outer membrane"/>
    <property type="evidence" value="ECO:0007669"/>
    <property type="project" value="UniProtKB-SubCell"/>
</dbReference>
<dbReference type="SUPFAM" id="SSF103088">
    <property type="entry name" value="OmpA-like"/>
    <property type="match status" value="1"/>
</dbReference>
<keyword evidence="4" id="KW-0998">Cell outer membrane</keyword>
<dbReference type="AlphaFoldDB" id="A0A4U5JJW3"/>
<evidence type="ECO:0000256" key="4">
    <source>
        <dbReference type="ARBA" id="ARBA00023237"/>
    </source>
</evidence>
<keyword evidence="8" id="KW-1185">Reference proteome</keyword>
<evidence type="ECO:0000313" key="7">
    <source>
        <dbReference type="EMBL" id="TKR29842.1"/>
    </source>
</evidence>
<dbReference type="Gene3D" id="3.30.1330.60">
    <property type="entry name" value="OmpA-like domain"/>
    <property type="match status" value="1"/>
</dbReference>
<keyword evidence="3 5" id="KW-0472">Membrane</keyword>
<gene>
    <name evidence="7" type="primary">bamE</name>
    <name evidence="7" type="ORF">FCE95_15885</name>
</gene>
<evidence type="ECO:0000256" key="1">
    <source>
        <dbReference type="ARBA" id="ARBA00004442"/>
    </source>
</evidence>
<reference evidence="7 8" key="1">
    <citation type="submission" date="2019-04" db="EMBL/GenBank/DDBJ databases">
        <title>Reference strain of H23.</title>
        <authorList>
            <person name="Luo X."/>
        </authorList>
    </citation>
    <scope>NUCLEOTIDE SEQUENCE [LARGE SCALE GENOMIC DNA]</scope>
    <source>
        <strain evidence="7 8">H23</strain>
    </source>
</reference>
<evidence type="ECO:0000256" key="2">
    <source>
        <dbReference type="ARBA" id="ARBA00022729"/>
    </source>
</evidence>
<dbReference type="PROSITE" id="PS51257">
    <property type="entry name" value="PROKAR_LIPOPROTEIN"/>
    <property type="match status" value="1"/>
</dbReference>
<keyword evidence="2" id="KW-0732">Signal</keyword>
<dbReference type="Proteomes" id="UP000308707">
    <property type="component" value="Unassembled WGS sequence"/>
</dbReference>
<protein>
    <submittedName>
        <fullName evidence="7">Outer membrane protein assembly factor BamE</fullName>
    </submittedName>
</protein>
<dbReference type="Pfam" id="PF04355">
    <property type="entry name" value="BamE"/>
    <property type="match status" value="1"/>
</dbReference>
<comment type="caution">
    <text evidence="7">The sequence shown here is derived from an EMBL/GenBank/DDBJ whole genome shotgun (WGS) entry which is preliminary data.</text>
</comment>
<dbReference type="CDD" id="cd07185">
    <property type="entry name" value="OmpA_C-like"/>
    <property type="match status" value="1"/>
</dbReference>
<dbReference type="InterPro" id="IPR050330">
    <property type="entry name" value="Bact_OuterMem_StrucFunc"/>
</dbReference>
<dbReference type="InterPro" id="IPR036737">
    <property type="entry name" value="OmpA-like_sf"/>
</dbReference>
<evidence type="ECO:0000256" key="5">
    <source>
        <dbReference type="PROSITE-ProRule" id="PRU00473"/>
    </source>
</evidence>